<dbReference type="HOGENOM" id="CLU_041661_1_0_0"/>
<evidence type="ECO:0008006" key="4">
    <source>
        <dbReference type="Google" id="ProtNLM"/>
    </source>
</evidence>
<keyword evidence="1" id="KW-1133">Transmembrane helix</keyword>
<keyword evidence="1" id="KW-0472">Membrane</keyword>
<dbReference type="EMBL" id="CP007139">
    <property type="protein sequence ID" value="AIE83728.1"/>
    <property type="molecule type" value="Genomic_DNA"/>
</dbReference>
<dbReference type="SUPFAM" id="SSF54523">
    <property type="entry name" value="Pili subunits"/>
    <property type="match status" value="1"/>
</dbReference>
<dbReference type="RefSeq" id="WP_025227601.1">
    <property type="nucleotide sequence ID" value="NZ_CP007139.1"/>
</dbReference>
<proteinExistence type="predicted"/>
<dbReference type="OrthoDB" id="269301at2"/>
<dbReference type="AlphaFoldDB" id="A0A068NJD4"/>
<sequence length="278" mass="30343">MHSVHKAFTLIELLVVIAIIAILAAILFPVFAQAKLAAKKTSDLSNLKQIGTAEALYLGDNDDIYHSPAHYGTPTGDVLFYSMLMPYAKNAQMFHSPVYGFRWTSNDFTSTWDWNQLIANGLAKRDAGGVASMEVSYGANNTEQYAWGNCGGAFQNWGDGSNGVGHFGLIRPDGQNVSATAVDQPAQTFLYINAKFPDLWNIGDRDLLSNGQLPCGYMSIGYYGWNITDGQKAGAFNGLNNISFADTHAKSKKMYTSCPNEWTAQDDKAVDPVPACRQ</sequence>
<dbReference type="PANTHER" id="PTHR30093">
    <property type="entry name" value="GENERAL SECRETION PATHWAY PROTEIN G"/>
    <property type="match status" value="1"/>
</dbReference>
<evidence type="ECO:0000313" key="3">
    <source>
        <dbReference type="Proteomes" id="UP000027982"/>
    </source>
</evidence>
<dbReference type="Gene3D" id="3.30.700.10">
    <property type="entry name" value="Glycoprotein, Type 4 Pilin"/>
    <property type="match status" value="1"/>
</dbReference>
<evidence type="ECO:0000256" key="1">
    <source>
        <dbReference type="SAM" id="Phobius"/>
    </source>
</evidence>
<keyword evidence="1" id="KW-0812">Transmembrane</keyword>
<feature type="transmembrane region" description="Helical" evidence="1">
    <location>
        <begin position="7"/>
        <end position="32"/>
    </location>
</feature>
<dbReference type="NCBIfam" id="TIGR02532">
    <property type="entry name" value="IV_pilin_GFxxxE"/>
    <property type="match status" value="1"/>
</dbReference>
<dbReference type="InterPro" id="IPR012902">
    <property type="entry name" value="N_methyl_site"/>
</dbReference>
<reference evidence="2 3" key="1">
    <citation type="journal article" date="2014" name="PLoS ONE">
        <title>The first complete genome sequence of the class fimbriimonadia in the phylum armatimonadetes.</title>
        <authorList>
            <person name="Hu Z.Y."/>
            <person name="Wang Y.Z."/>
            <person name="Im W.T."/>
            <person name="Wang S.Y."/>
            <person name="Zhao G.P."/>
            <person name="Zheng H.J."/>
            <person name="Quan Z.X."/>
        </authorList>
    </citation>
    <scope>NUCLEOTIDE SEQUENCE [LARGE SCALE GENOMIC DNA]</scope>
    <source>
        <strain evidence="2">Gsoil 348</strain>
    </source>
</reference>
<gene>
    <name evidence="2" type="ORF">OP10G_0360</name>
</gene>
<organism evidence="2 3">
    <name type="scientific">Fimbriimonas ginsengisoli Gsoil 348</name>
    <dbReference type="NCBI Taxonomy" id="661478"/>
    <lineage>
        <taxon>Bacteria</taxon>
        <taxon>Bacillati</taxon>
        <taxon>Armatimonadota</taxon>
        <taxon>Fimbriimonadia</taxon>
        <taxon>Fimbriimonadales</taxon>
        <taxon>Fimbriimonadaceae</taxon>
        <taxon>Fimbriimonas</taxon>
    </lineage>
</organism>
<dbReference type="InterPro" id="IPR045584">
    <property type="entry name" value="Pilin-like"/>
</dbReference>
<dbReference type="eggNOG" id="COG2165">
    <property type="taxonomic scope" value="Bacteria"/>
</dbReference>
<accession>A0A068NJD4</accession>
<dbReference type="Pfam" id="PF07963">
    <property type="entry name" value="N_methyl"/>
    <property type="match status" value="1"/>
</dbReference>
<evidence type="ECO:0000313" key="2">
    <source>
        <dbReference type="EMBL" id="AIE83728.1"/>
    </source>
</evidence>
<dbReference type="KEGG" id="fgi:OP10G_0360"/>
<dbReference type="Proteomes" id="UP000027982">
    <property type="component" value="Chromosome"/>
</dbReference>
<dbReference type="STRING" id="661478.OP10G_0360"/>
<keyword evidence="3" id="KW-1185">Reference proteome</keyword>
<name>A0A068NJD4_FIMGI</name>
<protein>
    <recommendedName>
        <fullName evidence="4">Prepilin-type N-terminal cleavage/methylation domain-containing protein</fullName>
    </recommendedName>
</protein>